<dbReference type="PROSITE" id="PS00867">
    <property type="entry name" value="CPSASE_2"/>
    <property type="match status" value="1"/>
</dbReference>
<dbReference type="PROSITE" id="PS00866">
    <property type="entry name" value="CPSASE_1"/>
    <property type="match status" value="1"/>
</dbReference>
<dbReference type="NCBIfam" id="NF006367">
    <property type="entry name" value="PRK08591.1"/>
    <property type="match status" value="1"/>
</dbReference>
<evidence type="ECO:0000256" key="9">
    <source>
        <dbReference type="ARBA" id="ARBA00022842"/>
    </source>
</evidence>
<dbReference type="FunFam" id="3.30.1490.20:FF:000018">
    <property type="entry name" value="Biotin carboxylase"/>
    <property type="match status" value="1"/>
</dbReference>
<dbReference type="EMBL" id="FUWY01000001">
    <property type="protein sequence ID" value="SJZ44342.1"/>
    <property type="molecule type" value="Genomic_DNA"/>
</dbReference>
<name>A0A1T4KPK0_9FIRM</name>
<dbReference type="EC" id="6.3.4.14" evidence="4 13"/>
<keyword evidence="5 13" id="KW-0436">Ligase</keyword>
<evidence type="ECO:0000256" key="2">
    <source>
        <dbReference type="ARBA" id="ARBA00004956"/>
    </source>
</evidence>
<keyword evidence="10 13" id="KW-0092">Biotin</keyword>
<dbReference type="GO" id="GO:0006633">
    <property type="term" value="P:fatty acid biosynthetic process"/>
    <property type="evidence" value="ECO:0007669"/>
    <property type="project" value="UniProtKB-KW"/>
</dbReference>
<dbReference type="PANTHER" id="PTHR48095">
    <property type="entry name" value="PYRUVATE CARBOXYLASE SUBUNIT A"/>
    <property type="match status" value="1"/>
</dbReference>
<dbReference type="Proteomes" id="UP000243297">
    <property type="component" value="Unassembled WGS sequence"/>
</dbReference>
<evidence type="ECO:0000256" key="7">
    <source>
        <dbReference type="ARBA" id="ARBA00022741"/>
    </source>
</evidence>
<keyword evidence="7 12" id="KW-0547">Nucleotide-binding</keyword>
<dbReference type="InterPro" id="IPR005482">
    <property type="entry name" value="Biotin_COase_C"/>
</dbReference>
<keyword evidence="13" id="KW-0276">Fatty acid metabolism</keyword>
<comment type="function">
    <text evidence="1 13">This protein is a component of the acetyl coenzyme A carboxylase complex; first, biotin carboxylase catalyzes the carboxylation of the carrier protein and then the transcarboxylase transfers the carboxyl group to form malonyl-CoA.</text>
</comment>
<proteinExistence type="predicted"/>
<comment type="catalytic activity">
    <reaction evidence="11 13">
        <text>N(6)-biotinyl-L-lysyl-[protein] + hydrogencarbonate + ATP = N(6)-carboxybiotinyl-L-lysyl-[protein] + ADP + phosphate + H(+)</text>
        <dbReference type="Rhea" id="RHEA:13501"/>
        <dbReference type="Rhea" id="RHEA-COMP:10505"/>
        <dbReference type="Rhea" id="RHEA-COMP:10506"/>
        <dbReference type="ChEBI" id="CHEBI:15378"/>
        <dbReference type="ChEBI" id="CHEBI:17544"/>
        <dbReference type="ChEBI" id="CHEBI:30616"/>
        <dbReference type="ChEBI" id="CHEBI:43474"/>
        <dbReference type="ChEBI" id="CHEBI:83144"/>
        <dbReference type="ChEBI" id="CHEBI:83145"/>
        <dbReference type="ChEBI" id="CHEBI:456216"/>
        <dbReference type="EC" id="6.3.4.14"/>
    </reaction>
</comment>
<keyword evidence="13" id="KW-0443">Lipid metabolism</keyword>
<dbReference type="InterPro" id="IPR016185">
    <property type="entry name" value="PreATP-grasp_dom_sf"/>
</dbReference>
<dbReference type="InterPro" id="IPR005479">
    <property type="entry name" value="CPAse_ATP-bd"/>
</dbReference>
<evidence type="ECO:0000256" key="13">
    <source>
        <dbReference type="RuleBase" id="RU365063"/>
    </source>
</evidence>
<protein>
    <recommendedName>
        <fullName evidence="4 13">Biotin carboxylase</fullName>
        <ecNumber evidence="4 13">6.3.4.14</ecNumber>
    </recommendedName>
    <alternativeName>
        <fullName evidence="13">Acetyl-coenzyme A carboxylase biotin carboxylase subunit A</fullName>
    </alternativeName>
</protein>
<dbReference type="InterPro" id="IPR004549">
    <property type="entry name" value="Acetyl_CoA_COase_biotin_COase"/>
</dbReference>
<evidence type="ECO:0000256" key="6">
    <source>
        <dbReference type="ARBA" id="ARBA00022723"/>
    </source>
</evidence>
<evidence type="ECO:0000256" key="11">
    <source>
        <dbReference type="ARBA" id="ARBA00048600"/>
    </source>
</evidence>
<dbReference type="InterPro" id="IPR011054">
    <property type="entry name" value="Rudment_hybrid_motif"/>
</dbReference>
<dbReference type="InterPro" id="IPR011761">
    <property type="entry name" value="ATP-grasp"/>
</dbReference>
<dbReference type="InterPro" id="IPR011764">
    <property type="entry name" value="Biotin_carboxylation_dom"/>
</dbReference>
<dbReference type="Gene3D" id="3.30.470.20">
    <property type="entry name" value="ATP-grasp fold, B domain"/>
    <property type="match status" value="1"/>
</dbReference>
<sequence length="455" mass="50537">MIKKILIANRGEIAVRIIRTCKLLNINTVAVYSTADKEAYHTQLADESICIGDAPSKNSYLNMDSIIEAAKGTGADAIHPGFGFLSENSTFARKVIDAGIIFIGPEPEVIDRMGDKSNARASMIAAGVSVVPGSKECIATKDDCIEMANKIGYPVIIKASSGGGGRGMRIVYEESDCVTAYEQARSEALISFGDDSVYMEKYLVNPKHIEVQLLGDKHGNVVHLFERDCSMQRRNQKTVEEAPCDVLTQEAKERLYADAIKAAKYVNYDSVGTIEFLVDHQQNHYFMEMNTRIQVEHTISEMITGLDLIKQQIRVAEGKPLEFTQDEITLQGHAIECRINAENVKANFAPNPGTIKTFHVPGGQGIRIDSAVYAGYTIPPFYDSMILKLIVHAPTRLEAIKRMRVALEELLIEGVETNIEFQYLLFHDPIFVSGRYDTSSLTKFIEEVKKNELSL</sequence>
<dbReference type="InterPro" id="IPR005481">
    <property type="entry name" value="BC-like_N"/>
</dbReference>
<feature type="domain" description="Biotin carboxylation" evidence="15">
    <location>
        <begin position="1"/>
        <end position="446"/>
    </location>
</feature>
<dbReference type="STRING" id="118967.SAMN02745191_0641"/>
<evidence type="ECO:0000313" key="17">
    <source>
        <dbReference type="Proteomes" id="UP000243297"/>
    </source>
</evidence>
<dbReference type="AlphaFoldDB" id="A0A1T4KPK0"/>
<dbReference type="OrthoDB" id="9807469at2"/>
<dbReference type="SMART" id="SM00878">
    <property type="entry name" value="Biotin_carb_C"/>
    <property type="match status" value="1"/>
</dbReference>
<dbReference type="SUPFAM" id="SSF56059">
    <property type="entry name" value="Glutathione synthetase ATP-binding domain-like"/>
    <property type="match status" value="1"/>
</dbReference>
<evidence type="ECO:0000256" key="8">
    <source>
        <dbReference type="ARBA" id="ARBA00022840"/>
    </source>
</evidence>
<dbReference type="GO" id="GO:0005524">
    <property type="term" value="F:ATP binding"/>
    <property type="evidence" value="ECO:0007669"/>
    <property type="project" value="UniProtKB-UniRule"/>
</dbReference>
<dbReference type="InterPro" id="IPR051602">
    <property type="entry name" value="ACC_Biotin_Carboxylase"/>
</dbReference>
<evidence type="ECO:0000256" key="10">
    <source>
        <dbReference type="ARBA" id="ARBA00023267"/>
    </source>
</evidence>
<dbReference type="SUPFAM" id="SSF51246">
    <property type="entry name" value="Rudiment single hybrid motif"/>
    <property type="match status" value="1"/>
</dbReference>
<dbReference type="SUPFAM" id="SSF52440">
    <property type="entry name" value="PreATP-grasp domain"/>
    <property type="match status" value="1"/>
</dbReference>
<dbReference type="Pfam" id="PF02785">
    <property type="entry name" value="Biotin_carb_C"/>
    <property type="match status" value="1"/>
</dbReference>
<keyword evidence="13" id="KW-0444">Lipid biosynthesis</keyword>
<evidence type="ECO:0000256" key="4">
    <source>
        <dbReference type="ARBA" id="ARBA00013263"/>
    </source>
</evidence>
<evidence type="ECO:0000256" key="1">
    <source>
        <dbReference type="ARBA" id="ARBA00003761"/>
    </source>
</evidence>
<dbReference type="PROSITE" id="PS50975">
    <property type="entry name" value="ATP_GRASP"/>
    <property type="match status" value="1"/>
</dbReference>
<keyword evidence="17" id="KW-1185">Reference proteome</keyword>
<evidence type="ECO:0000259" key="15">
    <source>
        <dbReference type="PROSITE" id="PS50979"/>
    </source>
</evidence>
<gene>
    <name evidence="16" type="ORF">SAMN02745191_0641</name>
</gene>
<evidence type="ECO:0000256" key="3">
    <source>
        <dbReference type="ARBA" id="ARBA00011750"/>
    </source>
</evidence>
<dbReference type="FunFam" id="3.40.50.20:FF:000010">
    <property type="entry name" value="Propionyl-CoA carboxylase subunit alpha"/>
    <property type="match status" value="1"/>
</dbReference>
<dbReference type="UniPathway" id="UPA00655">
    <property type="reaction ID" value="UER00711"/>
</dbReference>
<evidence type="ECO:0000256" key="12">
    <source>
        <dbReference type="PROSITE-ProRule" id="PRU00409"/>
    </source>
</evidence>
<evidence type="ECO:0000259" key="14">
    <source>
        <dbReference type="PROSITE" id="PS50975"/>
    </source>
</evidence>
<keyword evidence="6" id="KW-0479">Metal-binding</keyword>
<dbReference type="GO" id="GO:2001295">
    <property type="term" value="P:malonyl-CoA biosynthetic process"/>
    <property type="evidence" value="ECO:0007669"/>
    <property type="project" value="UniProtKB-UniPathway"/>
</dbReference>
<reference evidence="17" key="1">
    <citation type="submission" date="2017-02" db="EMBL/GenBank/DDBJ databases">
        <authorList>
            <person name="Varghese N."/>
            <person name="Submissions S."/>
        </authorList>
    </citation>
    <scope>NUCLEOTIDE SEQUENCE [LARGE SCALE GENOMIC DNA]</scope>
    <source>
        <strain evidence="17">ATCC 25662</strain>
    </source>
</reference>
<dbReference type="PROSITE" id="PS50979">
    <property type="entry name" value="BC"/>
    <property type="match status" value="1"/>
</dbReference>
<dbReference type="Pfam" id="PF00289">
    <property type="entry name" value="Biotin_carb_N"/>
    <property type="match status" value="1"/>
</dbReference>
<keyword evidence="13" id="KW-0275">Fatty acid biosynthesis</keyword>
<dbReference type="GO" id="GO:0004075">
    <property type="term" value="F:biotin carboxylase activity"/>
    <property type="evidence" value="ECO:0007669"/>
    <property type="project" value="UniProtKB-EC"/>
</dbReference>
<comment type="pathway">
    <text evidence="2 13">Lipid metabolism; malonyl-CoA biosynthesis; malonyl-CoA from acetyl-CoA: step 1/1.</text>
</comment>
<dbReference type="RefSeq" id="WP_078711065.1">
    <property type="nucleotide sequence ID" value="NZ_FUWY01000001.1"/>
</dbReference>
<evidence type="ECO:0000256" key="5">
    <source>
        <dbReference type="ARBA" id="ARBA00022598"/>
    </source>
</evidence>
<dbReference type="NCBIfam" id="TIGR00514">
    <property type="entry name" value="accC"/>
    <property type="match status" value="1"/>
</dbReference>
<keyword evidence="8 12" id="KW-0067">ATP-binding</keyword>
<evidence type="ECO:0000313" key="16">
    <source>
        <dbReference type="EMBL" id="SJZ44342.1"/>
    </source>
</evidence>
<accession>A0A1T4KPK0</accession>
<dbReference type="Pfam" id="PF02786">
    <property type="entry name" value="CPSase_L_D2"/>
    <property type="match status" value="1"/>
</dbReference>
<dbReference type="GO" id="GO:0046872">
    <property type="term" value="F:metal ion binding"/>
    <property type="evidence" value="ECO:0007669"/>
    <property type="project" value="UniProtKB-KW"/>
</dbReference>
<comment type="subunit">
    <text evidence="3 13">Acetyl-CoA carboxylase is a heterohexamer of biotin carboxyl carrier protein, biotin carboxylase and the two subunits of carboxyl transferase in a 2:2 complex.</text>
</comment>
<organism evidence="16 17">
    <name type="scientific">Anaerorhabdus furcosa</name>
    <dbReference type="NCBI Taxonomy" id="118967"/>
    <lineage>
        <taxon>Bacteria</taxon>
        <taxon>Bacillati</taxon>
        <taxon>Bacillota</taxon>
        <taxon>Erysipelotrichia</taxon>
        <taxon>Erysipelotrichales</taxon>
        <taxon>Erysipelotrichaceae</taxon>
        <taxon>Anaerorhabdus</taxon>
    </lineage>
</organism>
<feature type="domain" description="ATP-grasp" evidence="14">
    <location>
        <begin position="120"/>
        <end position="317"/>
    </location>
</feature>
<dbReference type="PANTHER" id="PTHR48095:SF2">
    <property type="entry name" value="BIOTIN CARBOXYLASE, CHLOROPLASTIC"/>
    <property type="match status" value="1"/>
</dbReference>
<keyword evidence="9" id="KW-0460">Magnesium</keyword>